<dbReference type="EMBL" id="FLQZ01000065">
    <property type="protein sequence ID" value="SBT14212.1"/>
    <property type="molecule type" value="Genomic_DNA"/>
</dbReference>
<organism evidence="1 2">
    <name type="scientific">Vibrio celticus</name>
    <dbReference type="NCBI Taxonomy" id="446372"/>
    <lineage>
        <taxon>Bacteria</taxon>
        <taxon>Pseudomonadati</taxon>
        <taxon>Pseudomonadota</taxon>
        <taxon>Gammaproteobacteria</taxon>
        <taxon>Vibrionales</taxon>
        <taxon>Vibrionaceae</taxon>
        <taxon>Vibrio</taxon>
    </lineage>
</organism>
<dbReference type="AlphaFoldDB" id="A0A1C3JGM5"/>
<sequence length="56" mass="6537">MDGDYSDNLVLISLTLSTFNNKSHNSCDEKIANRNKKATWWSLFKIECFIYTAIEF</sequence>
<proteinExistence type="predicted"/>
<dbReference type="Proteomes" id="UP000092819">
    <property type="component" value="Unassembled WGS sequence"/>
</dbReference>
<evidence type="ECO:0000313" key="1">
    <source>
        <dbReference type="EMBL" id="SBT14212.1"/>
    </source>
</evidence>
<gene>
    <name evidence="1" type="ORF">VCE7224_02974</name>
</gene>
<accession>A0A1C3JGM5</accession>
<protein>
    <submittedName>
        <fullName evidence="1">Uncharacterized protein</fullName>
    </submittedName>
</protein>
<keyword evidence="2" id="KW-1185">Reference proteome</keyword>
<name>A0A1C3JGM5_9VIBR</name>
<reference evidence="2" key="1">
    <citation type="submission" date="2016-06" db="EMBL/GenBank/DDBJ databases">
        <authorList>
            <person name="Rodrigo-Torres L."/>
            <person name="Arahal D.R."/>
        </authorList>
    </citation>
    <scope>NUCLEOTIDE SEQUENCE [LARGE SCALE GENOMIC DNA]</scope>
    <source>
        <strain evidence="2">CECT 7224</strain>
    </source>
</reference>
<evidence type="ECO:0000313" key="2">
    <source>
        <dbReference type="Proteomes" id="UP000092819"/>
    </source>
</evidence>